<dbReference type="SUPFAM" id="SSF52025">
    <property type="entry name" value="PA domain"/>
    <property type="match status" value="1"/>
</dbReference>
<dbReference type="Gene3D" id="3.50.30.30">
    <property type="match status" value="1"/>
</dbReference>
<name>A0A6M4H6R3_9PROT</name>
<dbReference type="InParanoid" id="A0A6M4H6R3"/>
<dbReference type="InterPro" id="IPR045175">
    <property type="entry name" value="M28_fam"/>
</dbReference>
<dbReference type="Pfam" id="PF04389">
    <property type="entry name" value="Peptidase_M28"/>
    <property type="match status" value="1"/>
</dbReference>
<dbReference type="InterPro" id="IPR007484">
    <property type="entry name" value="Peptidase_M28"/>
</dbReference>
<dbReference type="CDD" id="cd04820">
    <property type="entry name" value="PA_M28_1_1"/>
    <property type="match status" value="1"/>
</dbReference>
<dbReference type="SUPFAM" id="SSF53187">
    <property type="entry name" value="Zn-dependent exopeptidases"/>
    <property type="match status" value="1"/>
</dbReference>
<feature type="domain" description="Peptidase M28" evidence="2">
    <location>
        <begin position="291"/>
        <end position="503"/>
    </location>
</feature>
<dbReference type="PANTHER" id="PTHR12147">
    <property type="entry name" value="METALLOPEPTIDASE M28 FAMILY MEMBER"/>
    <property type="match status" value="1"/>
</dbReference>
<gene>
    <name evidence="3" type="ORF">DSM104440_01690</name>
</gene>
<feature type="signal peptide" evidence="1">
    <location>
        <begin position="1"/>
        <end position="20"/>
    </location>
</feature>
<evidence type="ECO:0000259" key="2">
    <source>
        <dbReference type="Pfam" id="PF04389"/>
    </source>
</evidence>
<evidence type="ECO:0000313" key="3">
    <source>
        <dbReference type="EMBL" id="QJR14875.1"/>
    </source>
</evidence>
<sequence>MRVPAILAVLLSISAPATFAADAQGEPVYSPGALKAHVEFLADDLLEGREINSRGFDLAARYVATRFDAAGIAAPAGGRYQRVPFVGSSLVTAKPPKLVVGGREFVHRSDVVMSPSVLDASQSVEAGVVFAGYCIDKPDQGVDDYAGLDVKGKLVACLQGFPKGMPSEIGAHLASRKQIMLQEHGAIGILTIPTLQSAKAFPWNRVLEEPDRPASAWAQADGTAFREAPKLRVGAYLNTPAAEALFAGAPRAFADILAEADAAGGKPKGFALKPRVTFTRDSELSKFDSVNVVALLPGSDPALAGEVVLLMAHLDHVGMDPKRAGDKIRNGAIDNAAGVAVLLEVARAMAASPIKPKRPILFAAVTGEESGLLGSQYLARNPVVPNASVVAVVNLDAPILLYDFTDVIAFGSEQSTLGPIIARATERAGIKSSPDPMPEQGIFTRSDHYSFVKEGVPGVFLVTGFANGGEKIFRDYLATHYHRPSDQMDLPFNWDAAAKFAKLNDLIAREIANQPAKPLWYRDSLFGITYAPKAAKANR</sequence>
<feature type="chain" id="PRO_5026804955" description="Peptidase M28 domain-containing protein" evidence="1">
    <location>
        <begin position="21"/>
        <end position="539"/>
    </location>
</feature>
<keyword evidence="1" id="KW-0732">Signal</keyword>
<reference evidence="3 4" key="1">
    <citation type="submission" date="2020-04" db="EMBL/GenBank/DDBJ databases">
        <title>Usitatibacter rugosus gen. nov., sp. nov. and Usitatibacter palustris sp. nov., novel members of Usitatibacteraceae fam. nov. within the order Nitrosomonadales isolated from soil.</title>
        <authorList>
            <person name="Huber K.J."/>
            <person name="Neumann-Schaal M."/>
            <person name="Geppert A."/>
            <person name="Luckner M."/>
            <person name="Wanner G."/>
            <person name="Overmann J."/>
        </authorList>
    </citation>
    <scope>NUCLEOTIDE SEQUENCE [LARGE SCALE GENOMIC DNA]</scope>
    <source>
        <strain evidence="3 4">Swamp67</strain>
    </source>
</reference>
<accession>A0A6M4H6R3</accession>
<organism evidence="3 4">
    <name type="scientific">Usitatibacter palustris</name>
    <dbReference type="NCBI Taxonomy" id="2732487"/>
    <lineage>
        <taxon>Bacteria</taxon>
        <taxon>Pseudomonadati</taxon>
        <taxon>Pseudomonadota</taxon>
        <taxon>Betaproteobacteria</taxon>
        <taxon>Nitrosomonadales</taxon>
        <taxon>Usitatibacteraceae</taxon>
        <taxon>Usitatibacter</taxon>
    </lineage>
</organism>
<dbReference type="KEGG" id="upl:DSM104440_01690"/>
<dbReference type="Proteomes" id="UP000503096">
    <property type="component" value="Chromosome"/>
</dbReference>
<keyword evidence="4" id="KW-1185">Reference proteome</keyword>
<dbReference type="EMBL" id="CP053073">
    <property type="protein sequence ID" value="QJR14875.1"/>
    <property type="molecule type" value="Genomic_DNA"/>
</dbReference>
<evidence type="ECO:0000256" key="1">
    <source>
        <dbReference type="SAM" id="SignalP"/>
    </source>
</evidence>
<dbReference type="PANTHER" id="PTHR12147:SF26">
    <property type="entry name" value="PEPTIDASE M28 DOMAIN-CONTAINING PROTEIN"/>
    <property type="match status" value="1"/>
</dbReference>
<dbReference type="Gene3D" id="3.40.630.10">
    <property type="entry name" value="Zn peptidases"/>
    <property type="match status" value="1"/>
</dbReference>
<dbReference type="GO" id="GO:0008235">
    <property type="term" value="F:metalloexopeptidase activity"/>
    <property type="evidence" value="ECO:0007669"/>
    <property type="project" value="InterPro"/>
</dbReference>
<dbReference type="AlphaFoldDB" id="A0A6M4H6R3"/>
<protein>
    <recommendedName>
        <fullName evidence="2">Peptidase M28 domain-containing protein</fullName>
    </recommendedName>
</protein>
<proteinExistence type="predicted"/>
<dbReference type="GO" id="GO:0006508">
    <property type="term" value="P:proteolysis"/>
    <property type="evidence" value="ECO:0007669"/>
    <property type="project" value="InterPro"/>
</dbReference>
<dbReference type="RefSeq" id="WP_171161652.1">
    <property type="nucleotide sequence ID" value="NZ_CP053073.1"/>
</dbReference>
<evidence type="ECO:0000313" key="4">
    <source>
        <dbReference type="Proteomes" id="UP000503096"/>
    </source>
</evidence>
<dbReference type="InterPro" id="IPR046450">
    <property type="entry name" value="PA_dom_sf"/>
</dbReference>